<comment type="caution">
    <text evidence="2">The sequence shown here is derived from an EMBL/GenBank/DDBJ whole genome shotgun (WGS) entry which is preliminary data.</text>
</comment>
<organism evidence="2 3">
    <name type="scientific">Epilithonimonas xixisoli</name>
    <dbReference type="NCBI Taxonomy" id="1476462"/>
    <lineage>
        <taxon>Bacteria</taxon>
        <taxon>Pseudomonadati</taxon>
        <taxon>Bacteroidota</taxon>
        <taxon>Flavobacteriia</taxon>
        <taxon>Flavobacteriales</taxon>
        <taxon>Weeksellaceae</taxon>
        <taxon>Chryseobacterium group</taxon>
        <taxon>Epilithonimonas</taxon>
    </lineage>
</organism>
<dbReference type="Proteomes" id="UP000295313">
    <property type="component" value="Unassembled WGS sequence"/>
</dbReference>
<dbReference type="EMBL" id="SOEO01000003">
    <property type="protein sequence ID" value="TDX83204.1"/>
    <property type="molecule type" value="Genomic_DNA"/>
</dbReference>
<sequence>MEQNTPMMPKLPFQIRKRQLVSLAIFGILIVFSQLAFSIYKKNQHYEKPQITFITPKVEEIILSEFNPNDLDEKQWKHLGFTEKQIKTILKYKEIVGGNFKSKEQFKKCYAVSEEKYQSLENYILLPETNSEFKNNQFSHKPYEKKKLNIKGKFNPDSYSQKDWENLGFSEKQSLAILKYKSYLGGSFISKEKLKECFIINDEQFSQMSHFLILPNKTPENLANKFEKKKEKEVVKISDYFDPNILNSQEWQALGFSEKQANVIVNYRDKNLRGSFKSLEDVEKCFVISKEKFEEMKPWIKLSIPEKGKQVEEKTVATEKTDFAKIDLNKINFKQLQEFGFTDKDSAGILAFRKKLGGFINKNQLLETYEIDRKIGERLIYVAKLDNSNVAKYTLANAPEDWLKKHPYFKFSADRIIFYRITHQEDKKIWKFLKLKPEYEEKMKLYIIDDK</sequence>
<gene>
    <name evidence="2" type="ORF">B0I22_3279</name>
</gene>
<dbReference type="SUPFAM" id="SSF47781">
    <property type="entry name" value="RuvA domain 2-like"/>
    <property type="match status" value="3"/>
</dbReference>
<reference evidence="2 3" key="1">
    <citation type="submission" date="2019-03" db="EMBL/GenBank/DDBJ databases">
        <title>Genomic Encyclopedia of Type Strains, Phase III (KMG-III): the genomes of soil and plant-associated and newly described type strains.</title>
        <authorList>
            <person name="Whitman W."/>
        </authorList>
    </citation>
    <scope>NUCLEOTIDE SEQUENCE [LARGE SCALE GENOMIC DNA]</scope>
    <source>
        <strain evidence="2 3">CGMCC 1.12802</strain>
    </source>
</reference>
<proteinExistence type="predicted"/>
<keyword evidence="1" id="KW-1133">Transmembrane helix</keyword>
<protein>
    <submittedName>
        <fullName evidence="2">Helix-hairpin-helix protein</fullName>
    </submittedName>
</protein>
<keyword evidence="1" id="KW-0472">Membrane</keyword>
<keyword evidence="1" id="KW-0812">Transmembrane</keyword>
<feature type="transmembrane region" description="Helical" evidence="1">
    <location>
        <begin position="20"/>
        <end position="40"/>
    </location>
</feature>
<evidence type="ECO:0000313" key="3">
    <source>
        <dbReference type="Proteomes" id="UP000295313"/>
    </source>
</evidence>
<dbReference type="AlphaFoldDB" id="A0A4R8I4F8"/>
<evidence type="ECO:0000313" key="2">
    <source>
        <dbReference type="EMBL" id="TDX83204.1"/>
    </source>
</evidence>
<name>A0A4R8I4F8_9FLAO</name>
<dbReference type="InterPro" id="IPR010994">
    <property type="entry name" value="RuvA_2-like"/>
</dbReference>
<evidence type="ECO:0000256" key="1">
    <source>
        <dbReference type="SAM" id="Phobius"/>
    </source>
</evidence>
<keyword evidence="3" id="KW-1185">Reference proteome</keyword>
<accession>A0A4R8I4F8</accession>